<protein>
    <submittedName>
        <fullName evidence="3">Carboxymethylenebutenolidase</fullName>
        <ecNumber evidence="3">3.1.1.45</ecNumber>
    </submittedName>
</protein>
<accession>A0A099J4K5</accession>
<dbReference type="PANTHER" id="PTHR46623">
    <property type="entry name" value="CARBOXYMETHYLENEBUTENOLIDASE-RELATED"/>
    <property type="match status" value="1"/>
</dbReference>
<feature type="domain" description="Dienelactone hydrolase" evidence="1">
    <location>
        <begin position="19"/>
        <end position="206"/>
    </location>
</feature>
<gene>
    <name evidence="3" type="ORF">BJ997_001651</name>
    <name evidence="2" type="ORF">GY21_15340</name>
</gene>
<evidence type="ECO:0000313" key="2">
    <source>
        <dbReference type="EMBL" id="KGJ72452.1"/>
    </source>
</evidence>
<dbReference type="PANTHER" id="PTHR46623:SF7">
    <property type="entry name" value="CARBOXYMETHYLENEBUTENOLIDASE"/>
    <property type="match status" value="1"/>
</dbReference>
<evidence type="ECO:0000313" key="5">
    <source>
        <dbReference type="Proteomes" id="UP000561726"/>
    </source>
</evidence>
<evidence type="ECO:0000313" key="4">
    <source>
        <dbReference type="Proteomes" id="UP000029864"/>
    </source>
</evidence>
<name>A0A099J4K5_9MICO</name>
<dbReference type="EMBL" id="JPXF01000072">
    <property type="protein sequence ID" value="KGJ72452.1"/>
    <property type="molecule type" value="Genomic_DNA"/>
</dbReference>
<dbReference type="OrthoDB" id="9787933at2"/>
<organism evidence="2 4">
    <name type="scientific">Cryobacterium roopkundense</name>
    <dbReference type="NCBI Taxonomy" id="1001240"/>
    <lineage>
        <taxon>Bacteria</taxon>
        <taxon>Bacillati</taxon>
        <taxon>Actinomycetota</taxon>
        <taxon>Actinomycetes</taxon>
        <taxon>Micrococcales</taxon>
        <taxon>Microbacteriaceae</taxon>
        <taxon>Cryobacterium</taxon>
    </lineage>
</organism>
<proteinExistence type="predicted"/>
<dbReference type="SUPFAM" id="SSF53474">
    <property type="entry name" value="alpha/beta-Hydrolases"/>
    <property type="match status" value="1"/>
</dbReference>
<dbReference type="InterPro" id="IPR051049">
    <property type="entry name" value="Dienelactone_hydrolase-like"/>
</dbReference>
<dbReference type="Pfam" id="PF01738">
    <property type="entry name" value="DLH"/>
    <property type="match status" value="1"/>
</dbReference>
<dbReference type="GO" id="GO:0008806">
    <property type="term" value="F:carboxymethylenebutenolidase activity"/>
    <property type="evidence" value="ECO:0007669"/>
    <property type="project" value="UniProtKB-EC"/>
</dbReference>
<keyword evidence="4" id="KW-1185">Reference proteome</keyword>
<dbReference type="InterPro" id="IPR029058">
    <property type="entry name" value="AB_hydrolase_fold"/>
</dbReference>
<dbReference type="EC" id="3.1.1.45" evidence="3"/>
<dbReference type="eggNOG" id="COG0412">
    <property type="taxonomic scope" value="Bacteria"/>
</dbReference>
<comment type="caution">
    <text evidence="2">The sequence shown here is derived from an EMBL/GenBank/DDBJ whole genome shotgun (WGS) entry which is preliminary data.</text>
</comment>
<dbReference type="Proteomes" id="UP000561726">
    <property type="component" value="Unassembled WGS sequence"/>
</dbReference>
<evidence type="ECO:0000313" key="3">
    <source>
        <dbReference type="EMBL" id="MBB5641103.1"/>
    </source>
</evidence>
<dbReference type="RefSeq" id="WP_035837899.1">
    <property type="nucleotide sequence ID" value="NZ_JACHBQ010000001.1"/>
</dbReference>
<dbReference type="Proteomes" id="UP000029864">
    <property type="component" value="Unassembled WGS sequence"/>
</dbReference>
<reference evidence="3 5" key="2">
    <citation type="submission" date="2020-08" db="EMBL/GenBank/DDBJ databases">
        <title>Sequencing the genomes of 1000 actinobacteria strains.</title>
        <authorList>
            <person name="Klenk H.-P."/>
        </authorList>
    </citation>
    <scope>NUCLEOTIDE SEQUENCE [LARGE SCALE GENOMIC DNA]</scope>
    <source>
        <strain evidence="3 5">DSM 21065</strain>
    </source>
</reference>
<reference evidence="2 4" key="1">
    <citation type="submission" date="2014-08" db="EMBL/GenBank/DDBJ databases">
        <authorList>
            <person name="Sisinthy S."/>
        </authorList>
    </citation>
    <scope>NUCLEOTIDE SEQUENCE [LARGE SCALE GENOMIC DNA]</scope>
    <source>
        <strain evidence="2 4">RuG17</strain>
    </source>
</reference>
<dbReference type="STRING" id="1001240.GY21_15340"/>
<dbReference type="EMBL" id="JACHBQ010000001">
    <property type="protein sequence ID" value="MBB5641103.1"/>
    <property type="molecule type" value="Genomic_DNA"/>
</dbReference>
<evidence type="ECO:0000259" key="1">
    <source>
        <dbReference type="Pfam" id="PF01738"/>
    </source>
</evidence>
<dbReference type="Gene3D" id="3.40.50.1820">
    <property type="entry name" value="alpha/beta hydrolase"/>
    <property type="match status" value="1"/>
</dbReference>
<keyword evidence="3" id="KW-0378">Hydrolase</keyword>
<sequence length="211" mass="22742">MAIVPIAFHGTTLEYGTPDQPLVLVLHDWYGRLNGLEDYGRSLAQQGFHVVIPDLYDGWAATDDEDAAVLARLSLPMAVVRIQEFVRAGRAGDAPGIGVVGFSMGGWLALLIAQSGSVDAIVVHDAMLSNVDQGVVPCPVQLHFAGADTPHSDAFVVRLIGDGTTLERFDYVRSEQPFANASVPRTMTPASAILARTRTASFLQKYLAERH</sequence>
<dbReference type="AlphaFoldDB" id="A0A099J4K5"/>
<dbReference type="InterPro" id="IPR002925">
    <property type="entry name" value="Dienelactn_hydro"/>
</dbReference>